<protein>
    <recommendedName>
        <fullName evidence="9">L,D-TPase catalytic domain-containing protein</fullName>
    </recommendedName>
</protein>
<dbReference type="Proteomes" id="UP000030625">
    <property type="component" value="Chromosome"/>
</dbReference>
<dbReference type="InterPro" id="IPR050979">
    <property type="entry name" value="LD-transpeptidase"/>
</dbReference>
<reference evidence="10 11" key="1">
    <citation type="journal article" date="2015" name="Genome Announc.">
        <title>Complete and Assembled Genome Sequence of Bifidobacterium kashiwanohense PV20-2, Isolated from the Feces of an Anemic Kenyan Infant.</title>
        <authorList>
            <person name="Vazquez-Gutierrez P."/>
            <person name="Lacroix C."/>
            <person name="Chassard C."/>
            <person name="Klumpp J."/>
            <person name="Jans C."/>
            <person name="Stevens M.J."/>
        </authorList>
    </citation>
    <scope>NUCLEOTIDE SEQUENCE [LARGE SCALE GENOMIC DNA]</scope>
    <source>
        <strain evidence="10 11">PV20-2</strain>
    </source>
</reference>
<gene>
    <name evidence="10" type="ORF">AH68_04280</name>
</gene>
<dbReference type="SUPFAM" id="SSF141523">
    <property type="entry name" value="L,D-transpeptidase catalytic domain-like"/>
    <property type="match status" value="1"/>
</dbReference>
<dbReference type="GO" id="GO:0071555">
    <property type="term" value="P:cell wall organization"/>
    <property type="evidence" value="ECO:0007669"/>
    <property type="project" value="UniProtKB-UniRule"/>
</dbReference>
<dbReference type="KEGG" id="bka:AH68_04280"/>
<feature type="domain" description="L,D-TPase catalytic" evidence="9">
    <location>
        <begin position="403"/>
        <end position="559"/>
    </location>
</feature>
<name>A0A0A7I5B3_9BIFI</name>
<feature type="transmembrane region" description="Helical" evidence="8">
    <location>
        <begin position="59"/>
        <end position="83"/>
    </location>
</feature>
<keyword evidence="4 6" id="KW-0573">Peptidoglycan synthesis</keyword>
<keyword evidence="5 6" id="KW-0961">Cell wall biogenesis/degradation</keyword>
<keyword evidence="8" id="KW-1133">Transmembrane helix</keyword>
<dbReference type="GO" id="GO:0016740">
    <property type="term" value="F:transferase activity"/>
    <property type="evidence" value="ECO:0007669"/>
    <property type="project" value="UniProtKB-KW"/>
</dbReference>
<dbReference type="GO" id="GO:0008360">
    <property type="term" value="P:regulation of cell shape"/>
    <property type="evidence" value="ECO:0007669"/>
    <property type="project" value="UniProtKB-UniRule"/>
</dbReference>
<dbReference type="PROSITE" id="PS52029">
    <property type="entry name" value="LD_TPASE"/>
    <property type="match status" value="1"/>
</dbReference>
<evidence type="ECO:0000256" key="4">
    <source>
        <dbReference type="ARBA" id="ARBA00022984"/>
    </source>
</evidence>
<accession>A0A0A7I5B3</accession>
<dbReference type="GO" id="GO:0005576">
    <property type="term" value="C:extracellular region"/>
    <property type="evidence" value="ECO:0007669"/>
    <property type="project" value="TreeGrafter"/>
</dbReference>
<dbReference type="Pfam" id="PF03734">
    <property type="entry name" value="YkuD"/>
    <property type="match status" value="1"/>
</dbReference>
<dbReference type="AlphaFoldDB" id="A0A0A7I5B3"/>
<keyword evidence="3 6" id="KW-0133">Cell shape</keyword>
<evidence type="ECO:0000256" key="1">
    <source>
        <dbReference type="ARBA" id="ARBA00004752"/>
    </source>
</evidence>
<organism evidence="10 11">
    <name type="scientific">Bifidobacterium catenulatum PV20-2</name>
    <dbReference type="NCBI Taxonomy" id="1447716"/>
    <lineage>
        <taxon>Bacteria</taxon>
        <taxon>Bacillati</taxon>
        <taxon>Actinomycetota</taxon>
        <taxon>Actinomycetes</taxon>
        <taxon>Bifidobacteriales</taxon>
        <taxon>Bifidobacteriaceae</taxon>
        <taxon>Bifidobacterium</taxon>
    </lineage>
</organism>
<keyword evidence="2" id="KW-0808">Transferase</keyword>
<dbReference type="GO" id="GO:0071972">
    <property type="term" value="F:peptidoglycan L,D-transpeptidase activity"/>
    <property type="evidence" value="ECO:0007669"/>
    <property type="project" value="TreeGrafter"/>
</dbReference>
<dbReference type="OrthoDB" id="3176960at2"/>
<evidence type="ECO:0000256" key="3">
    <source>
        <dbReference type="ARBA" id="ARBA00022960"/>
    </source>
</evidence>
<dbReference type="InterPro" id="IPR038063">
    <property type="entry name" value="Transpep_catalytic_dom"/>
</dbReference>
<feature type="active site" description="Nucleophile" evidence="6">
    <location>
        <position position="535"/>
    </location>
</feature>
<dbReference type="InterPro" id="IPR005490">
    <property type="entry name" value="LD_TPept_cat_dom"/>
</dbReference>
<evidence type="ECO:0000259" key="9">
    <source>
        <dbReference type="PROSITE" id="PS52029"/>
    </source>
</evidence>
<dbReference type="CDD" id="cd16913">
    <property type="entry name" value="YkuD_like"/>
    <property type="match status" value="1"/>
</dbReference>
<evidence type="ECO:0000313" key="11">
    <source>
        <dbReference type="Proteomes" id="UP000030625"/>
    </source>
</evidence>
<comment type="pathway">
    <text evidence="1 6">Cell wall biogenesis; peptidoglycan biosynthesis.</text>
</comment>
<dbReference type="EMBL" id="CP007456">
    <property type="protein sequence ID" value="AIZ14415.1"/>
    <property type="molecule type" value="Genomic_DNA"/>
</dbReference>
<proteinExistence type="predicted"/>
<evidence type="ECO:0000256" key="6">
    <source>
        <dbReference type="PROSITE-ProRule" id="PRU01373"/>
    </source>
</evidence>
<dbReference type="STRING" id="1447716.AH68_04280"/>
<keyword evidence="8" id="KW-0472">Membrane</keyword>
<feature type="active site" description="Proton donor/acceptor" evidence="6">
    <location>
        <position position="511"/>
    </location>
</feature>
<dbReference type="PANTHER" id="PTHR30582:SF2">
    <property type="entry name" value="L,D-TRANSPEPTIDASE YCIB-RELATED"/>
    <property type="match status" value="1"/>
</dbReference>
<keyword evidence="8" id="KW-0812">Transmembrane</keyword>
<sequence>MSLNDMDSPESGNGKFAFPNMGDEPKVISQVSLDSFAETADPIDDGAALTVNASKKRHLLWLWIVLAVMLLIGAVAGGGYWFFQSHALPGVTLWGKSMTGQSRDHIVQEISDTAESLTVPVSYEGTSKKVTLKDLGVAVDAESIAENVMNTKRDDSFFQKYAFWTREDVDVESFDDSRVSAQTVGDMLGVQSVSATNPSLQLNADGTAFDVTPGQQGTGIDVTDIVKEAKNVLESFGKQTAQMVTLKNKVTDPVITDDQANEAKASADAWIAKPVAIKIGDHKVAEFGAQSIASAITLGPDSEKLGDNQIRNGSLIIDGDKLQQYYNDSIKSNFHADRVDGDVIVNSVGDVLQTNVAGHDGITVTDGSDTNVGRDAAEAFAKGSDSVSIQGTCDPQNEKKTTRTVVVSLSSHTVTAIENGQTVRVMHMSAGQGNDYQTGQCQPSGDLCTPTYCDPNSYDNCTPDGDFKVWLKYQSQDMSGTLTLSDGNTEKWDVKDVGFVNYFSKTGCAIHRIATQSAFNDSGIQAMGKNTSHGCVGVGWDQAEWFYNWCLMGTTVHVQA</sequence>
<dbReference type="HOGENOM" id="CLU_497543_0_0_11"/>
<evidence type="ECO:0000313" key="10">
    <source>
        <dbReference type="EMBL" id="AIZ14415.1"/>
    </source>
</evidence>
<evidence type="ECO:0000256" key="5">
    <source>
        <dbReference type="ARBA" id="ARBA00023316"/>
    </source>
</evidence>
<dbReference type="PANTHER" id="PTHR30582">
    <property type="entry name" value="L,D-TRANSPEPTIDASE"/>
    <property type="match status" value="1"/>
</dbReference>
<feature type="region of interest" description="Disordered" evidence="7">
    <location>
        <begin position="1"/>
        <end position="21"/>
    </location>
</feature>
<dbReference type="Gene3D" id="2.40.440.10">
    <property type="entry name" value="L,D-transpeptidase catalytic domain-like"/>
    <property type="match status" value="1"/>
</dbReference>
<evidence type="ECO:0000256" key="2">
    <source>
        <dbReference type="ARBA" id="ARBA00022679"/>
    </source>
</evidence>
<dbReference type="UniPathway" id="UPA00219"/>
<dbReference type="RefSeq" id="WP_039197917.1">
    <property type="nucleotide sequence ID" value="NZ_CP007456.1"/>
</dbReference>
<evidence type="ECO:0000256" key="8">
    <source>
        <dbReference type="SAM" id="Phobius"/>
    </source>
</evidence>
<dbReference type="GO" id="GO:0018104">
    <property type="term" value="P:peptidoglycan-protein cross-linking"/>
    <property type="evidence" value="ECO:0007669"/>
    <property type="project" value="TreeGrafter"/>
</dbReference>
<evidence type="ECO:0000256" key="7">
    <source>
        <dbReference type="SAM" id="MobiDB-lite"/>
    </source>
</evidence>